<dbReference type="AlphaFoldDB" id="A0A7D4TA84"/>
<gene>
    <name evidence="1" type="ORF">HQN79_05180</name>
</gene>
<evidence type="ECO:0000313" key="1">
    <source>
        <dbReference type="EMBL" id="QKI89006.1"/>
    </source>
</evidence>
<dbReference type="EMBL" id="CP054020">
    <property type="protein sequence ID" value="QKI89006.1"/>
    <property type="molecule type" value="Genomic_DNA"/>
</dbReference>
<reference evidence="1 2" key="1">
    <citation type="submission" date="2020-05" db="EMBL/GenBank/DDBJ databases">
        <title>Thiomicrorhabdus sediminis sp.nov. and Thiomicrorhabdus xiamenensis sp.nov., novel sulfur-oxidizing bacteria isolated from coastal sediment.</title>
        <authorList>
            <person name="Liu X."/>
        </authorList>
    </citation>
    <scope>NUCLEOTIDE SEQUENCE [LARGE SCALE GENOMIC DNA]</scope>
    <source>
        <strain evidence="1 2">G2</strain>
    </source>
</reference>
<name>A0A7D4TA84_9GAMM</name>
<proteinExistence type="predicted"/>
<dbReference type="Proteomes" id="UP000504724">
    <property type="component" value="Chromosome"/>
</dbReference>
<keyword evidence="2" id="KW-1185">Reference proteome</keyword>
<organism evidence="1 2">
    <name type="scientific">Thiomicrorhabdus xiamenensis</name>
    <dbReference type="NCBI Taxonomy" id="2739063"/>
    <lineage>
        <taxon>Bacteria</taxon>
        <taxon>Pseudomonadati</taxon>
        <taxon>Pseudomonadota</taxon>
        <taxon>Gammaproteobacteria</taxon>
        <taxon>Thiotrichales</taxon>
        <taxon>Piscirickettsiaceae</taxon>
        <taxon>Thiomicrorhabdus</taxon>
    </lineage>
</organism>
<dbReference type="RefSeq" id="WP_173284731.1">
    <property type="nucleotide sequence ID" value="NZ_CP054020.1"/>
</dbReference>
<evidence type="ECO:0000313" key="2">
    <source>
        <dbReference type="Proteomes" id="UP000504724"/>
    </source>
</evidence>
<accession>A0A7D4TA84</accession>
<protein>
    <submittedName>
        <fullName evidence="1">Uncharacterized protein</fullName>
    </submittedName>
</protein>
<sequence>MHYTFPKPLPQIAEHSHAADKVPLCLELQNFVQQNIELIDRKLIRDLSYINPLAYYKEGMQIEKIEPLGEDLYQMHFSYRWHIFSGCMGMEDEGLLKDKVKFSLNGEGSLSFDLHGFGELSTADEL</sequence>
<dbReference type="KEGG" id="txa:HQN79_05180"/>